<reference evidence="2 3" key="1">
    <citation type="submission" date="2019-05" db="EMBL/GenBank/DDBJ databases">
        <title>Genomes sequences of two Nocardia cyriacigeorgica environmental isolates, type strains Nocardia asteroides ATCC 19247 and Nocardia cyriacigeorgica DSM 44484.</title>
        <authorList>
            <person name="Vautrin F."/>
            <person name="Bergeron E."/>
            <person name="Dubost A."/>
            <person name="Abrouk D."/>
            <person name="Rodriguez Nava V."/>
            <person name="Pujic P."/>
        </authorList>
    </citation>
    <scope>NUCLEOTIDE SEQUENCE [LARGE SCALE GENOMIC DNA]</scope>
    <source>
        <strain evidence="2 3">EML 1456</strain>
    </source>
</reference>
<evidence type="ECO:0000313" key="3">
    <source>
        <dbReference type="Proteomes" id="UP000308349"/>
    </source>
</evidence>
<dbReference type="RefSeq" id="WP_138458137.1">
    <property type="nucleotide sequence ID" value="NZ_VBUU01000031.1"/>
</dbReference>
<feature type="region of interest" description="Disordered" evidence="1">
    <location>
        <begin position="65"/>
        <end position="84"/>
    </location>
</feature>
<dbReference type="AlphaFoldDB" id="A0A5R8P8M1"/>
<comment type="caution">
    <text evidence="2">The sequence shown here is derived from an EMBL/GenBank/DDBJ whole genome shotgun (WGS) entry which is preliminary data.</text>
</comment>
<proteinExistence type="predicted"/>
<name>A0A5R8P8M1_9NOCA</name>
<dbReference type="OrthoDB" id="9949517at2"/>
<accession>A0A5R8P8M1</accession>
<dbReference type="EMBL" id="VBUU01000031">
    <property type="protein sequence ID" value="TLG00326.1"/>
    <property type="molecule type" value="Genomic_DNA"/>
</dbReference>
<evidence type="ECO:0000313" key="2">
    <source>
        <dbReference type="EMBL" id="TLG00326.1"/>
    </source>
</evidence>
<gene>
    <name evidence="2" type="ORF">FEK35_24075</name>
</gene>
<protein>
    <submittedName>
        <fullName evidence="2">Uncharacterized protein</fullName>
    </submittedName>
</protein>
<organism evidence="2 3">
    <name type="scientific">Nocardia cyriacigeorgica</name>
    <dbReference type="NCBI Taxonomy" id="135487"/>
    <lineage>
        <taxon>Bacteria</taxon>
        <taxon>Bacillati</taxon>
        <taxon>Actinomycetota</taxon>
        <taxon>Actinomycetes</taxon>
        <taxon>Mycobacteriales</taxon>
        <taxon>Nocardiaceae</taxon>
        <taxon>Nocardia</taxon>
    </lineage>
</organism>
<feature type="compositionally biased region" description="Basic residues" evidence="1">
    <location>
        <begin position="68"/>
        <end position="84"/>
    </location>
</feature>
<dbReference type="Proteomes" id="UP000308349">
    <property type="component" value="Unassembled WGS sequence"/>
</dbReference>
<evidence type="ECO:0000256" key="1">
    <source>
        <dbReference type="SAM" id="MobiDB-lite"/>
    </source>
</evidence>
<sequence length="84" mass="9468">MRHRLDLATVLVRVRDLDGHSATVSTDGHQVRLVLRDASHPDTEWRYVDLDDAAAAALAAGLAAARQPHPRPARVRPRFGWRRR</sequence>